<dbReference type="Proteomes" id="UP000255106">
    <property type="component" value="Unassembled WGS sequence"/>
</dbReference>
<keyword evidence="1" id="KW-0378">Hydrolase</keyword>
<protein>
    <submittedName>
        <fullName evidence="1">Thiamine pyrophosphate TPP-binding domain-containing protein</fullName>
        <ecNumber evidence="1">3.7.1.-</ecNumber>
    </submittedName>
</protein>
<proteinExistence type="predicted"/>
<dbReference type="GO" id="GO:0016787">
    <property type="term" value="F:hydrolase activity"/>
    <property type="evidence" value="ECO:0007669"/>
    <property type="project" value="UniProtKB-KW"/>
</dbReference>
<dbReference type="EMBL" id="UGJB01000004">
    <property type="protein sequence ID" value="STQ10070.1"/>
    <property type="molecule type" value="Genomic_DNA"/>
</dbReference>
<name>A0A377LXM7_ENTCL</name>
<dbReference type="AlphaFoldDB" id="A0A377LXM7"/>
<evidence type="ECO:0000313" key="1">
    <source>
        <dbReference type="EMBL" id="STQ10070.1"/>
    </source>
</evidence>
<sequence length="58" mass="6921">MQTERMTMAQALVRFLNQQYVSIDGIETPFVEAWRPFLVMATCWASARRWNRIRAICR</sequence>
<gene>
    <name evidence="1" type="primary">iolD_1</name>
    <name evidence="1" type="ORF">NCTC10005_02808</name>
</gene>
<dbReference type="EC" id="3.7.1.-" evidence="1"/>
<accession>A0A377LXM7</accession>
<reference evidence="1 2" key="1">
    <citation type="submission" date="2018-06" db="EMBL/GenBank/DDBJ databases">
        <authorList>
            <consortium name="Pathogen Informatics"/>
            <person name="Doyle S."/>
        </authorList>
    </citation>
    <scope>NUCLEOTIDE SEQUENCE [LARGE SCALE GENOMIC DNA]</scope>
    <source>
        <strain evidence="1 2">NCTC10005</strain>
    </source>
</reference>
<evidence type="ECO:0000313" key="2">
    <source>
        <dbReference type="Proteomes" id="UP000255106"/>
    </source>
</evidence>
<organism evidence="1 2">
    <name type="scientific">Enterobacter cloacae</name>
    <dbReference type="NCBI Taxonomy" id="550"/>
    <lineage>
        <taxon>Bacteria</taxon>
        <taxon>Pseudomonadati</taxon>
        <taxon>Pseudomonadota</taxon>
        <taxon>Gammaproteobacteria</taxon>
        <taxon>Enterobacterales</taxon>
        <taxon>Enterobacteriaceae</taxon>
        <taxon>Enterobacter</taxon>
        <taxon>Enterobacter cloacae complex</taxon>
    </lineage>
</organism>